<feature type="compositionally biased region" description="Low complexity" evidence="1">
    <location>
        <begin position="12"/>
        <end position="52"/>
    </location>
</feature>
<dbReference type="GO" id="GO:0004475">
    <property type="term" value="F:mannose-1-phosphate guanylyltransferase (GTP) activity"/>
    <property type="evidence" value="ECO:0007669"/>
    <property type="project" value="UniProtKB-EC"/>
</dbReference>
<keyword evidence="3" id="KW-1185">Reference proteome</keyword>
<dbReference type="Proteomes" id="UP001583177">
    <property type="component" value="Unassembled WGS sequence"/>
</dbReference>
<proteinExistence type="predicted"/>
<sequence length="266" mass="28617">MLYSQALTGRQASTPSPSATNTTAPRSTTASKPIPGTTQFHTKPRTTTTTDQPNPPSPRRQPPTNPDHKPRTASPEASVYILTLTTTPSLSEPLNALRTAHFPRHLNRTPAHLTLFHALPGSELAAGTITAALEELCGAQRPMRLATGAAFRMRRGVGIGVVDGGKGKGGDGEAEPAGLRAARRLHGALQERWRDVLSEQDRQAGWRPHWTVQNKADSDEAVNAAMQAVQSGFRGAEGLATGCALWRYEKGGRWVFERGFDFKGGI</sequence>
<dbReference type="EMBL" id="JAWRVE010000014">
    <property type="protein sequence ID" value="KAL1877423.1"/>
    <property type="molecule type" value="Genomic_DNA"/>
</dbReference>
<reference evidence="2 3" key="1">
    <citation type="journal article" date="2024" name="IMA Fungus">
        <title>IMA Genome - F19 : A genome assembly and annotation guide to empower mycologists, including annotated draft genome sequences of Ceratocystis pirilliformis, Diaporthe australafricana, Fusarium ophioides, Paecilomyces lecythidis, and Sporothrix stenoceras.</title>
        <authorList>
            <person name="Aylward J."/>
            <person name="Wilson A.M."/>
            <person name="Visagie C.M."/>
            <person name="Spraker J."/>
            <person name="Barnes I."/>
            <person name="Buitendag C."/>
            <person name="Ceriani C."/>
            <person name="Del Mar Angel L."/>
            <person name="du Plessis D."/>
            <person name="Fuchs T."/>
            <person name="Gasser K."/>
            <person name="Kramer D."/>
            <person name="Li W."/>
            <person name="Munsamy K."/>
            <person name="Piso A."/>
            <person name="Price J.L."/>
            <person name="Sonnekus B."/>
            <person name="Thomas C."/>
            <person name="van der Nest A."/>
            <person name="van Dijk A."/>
            <person name="van Heerden A."/>
            <person name="van Vuuren N."/>
            <person name="Yilmaz N."/>
            <person name="Duong T.A."/>
            <person name="van der Merwe N.A."/>
            <person name="Wingfield M.J."/>
            <person name="Wingfield B.D."/>
        </authorList>
    </citation>
    <scope>NUCLEOTIDE SEQUENCE [LARGE SCALE GENOMIC DNA]</scope>
    <source>
        <strain evidence="2 3">CMW 18300</strain>
    </source>
</reference>
<organism evidence="2 3">
    <name type="scientific">Diaporthe australafricana</name>
    <dbReference type="NCBI Taxonomy" id="127596"/>
    <lineage>
        <taxon>Eukaryota</taxon>
        <taxon>Fungi</taxon>
        <taxon>Dikarya</taxon>
        <taxon>Ascomycota</taxon>
        <taxon>Pezizomycotina</taxon>
        <taxon>Sordariomycetes</taxon>
        <taxon>Sordariomycetidae</taxon>
        <taxon>Diaporthales</taxon>
        <taxon>Diaporthaceae</taxon>
        <taxon>Diaporthe</taxon>
    </lineage>
</organism>
<evidence type="ECO:0000256" key="1">
    <source>
        <dbReference type="SAM" id="MobiDB-lite"/>
    </source>
</evidence>
<evidence type="ECO:0000313" key="2">
    <source>
        <dbReference type="EMBL" id="KAL1877423.1"/>
    </source>
</evidence>
<comment type="caution">
    <text evidence="2">The sequence shown here is derived from an EMBL/GenBank/DDBJ whole genome shotgun (WGS) entry which is preliminary data.</text>
</comment>
<dbReference type="Gene3D" id="3.90.1140.10">
    <property type="entry name" value="Cyclic phosphodiesterase"/>
    <property type="match status" value="1"/>
</dbReference>
<protein>
    <submittedName>
        <fullName evidence="2">Mannose-1-phosphate guanyltransferase</fullName>
        <ecNumber evidence="2">2.7.7.13</ecNumber>
    </submittedName>
</protein>
<feature type="compositionally biased region" description="Polar residues" evidence="1">
    <location>
        <begin position="1"/>
        <end position="11"/>
    </location>
</feature>
<dbReference type="Pfam" id="PF13563">
    <property type="entry name" value="2_5_RNA_ligase2"/>
    <property type="match status" value="1"/>
</dbReference>
<gene>
    <name evidence="2" type="primary">MPG1_1</name>
    <name evidence="2" type="ORF">Daus18300_002409</name>
</gene>
<name>A0ABR3XP71_9PEZI</name>
<feature type="compositionally biased region" description="Pro residues" evidence="1">
    <location>
        <begin position="53"/>
        <end position="65"/>
    </location>
</feature>
<feature type="region of interest" description="Disordered" evidence="1">
    <location>
        <begin position="1"/>
        <end position="76"/>
    </location>
</feature>
<evidence type="ECO:0000313" key="3">
    <source>
        <dbReference type="Proteomes" id="UP001583177"/>
    </source>
</evidence>
<dbReference type="EC" id="2.7.7.13" evidence="2"/>
<dbReference type="SUPFAM" id="SSF55144">
    <property type="entry name" value="LigT-like"/>
    <property type="match status" value="1"/>
</dbReference>
<keyword evidence="2" id="KW-0548">Nucleotidyltransferase</keyword>
<accession>A0ABR3XP71</accession>
<dbReference type="InterPro" id="IPR009097">
    <property type="entry name" value="Cyclic_Pdiesterase"/>
</dbReference>
<keyword evidence="2" id="KW-0808">Transferase</keyword>